<keyword evidence="2" id="KW-1185">Reference proteome</keyword>
<dbReference type="KEGG" id="mpt:Mpe_B0055"/>
<dbReference type="Proteomes" id="UP000000366">
    <property type="component" value="Plasmid RPME01"/>
</dbReference>
<dbReference type="RefSeq" id="WP_011831451.1">
    <property type="nucleotide sequence ID" value="NC_008826.1"/>
</dbReference>
<protein>
    <submittedName>
        <fullName evidence="1">Uncharacterized protein</fullName>
    </submittedName>
</protein>
<accession>A2SMP5</accession>
<evidence type="ECO:0000313" key="1">
    <source>
        <dbReference type="EMBL" id="ABM96834.1"/>
    </source>
</evidence>
<reference evidence="1 2" key="1">
    <citation type="journal article" date="2007" name="J. Bacteriol.">
        <title>Whole-genome analysis of the methyl tert-butyl ether-degrading beta-proteobacterium Methylibium petroleiphilum PM1.</title>
        <authorList>
            <person name="Kane S.R."/>
            <person name="Chakicherla A.Y."/>
            <person name="Chain P.S.G."/>
            <person name="Schmidt R."/>
            <person name="Shin M.W."/>
            <person name="Legler T.C."/>
            <person name="Scow K.M."/>
            <person name="Larimer F.W."/>
            <person name="Lucas S.M."/>
            <person name="Richardson P.M."/>
            <person name="Hristova K.R."/>
        </authorList>
    </citation>
    <scope>NUCLEOTIDE SEQUENCE [LARGE SCALE GENOMIC DNA]</scope>
    <source>
        <strain evidence="2">ATCC BAA-1232 / LMG 22953 / PM1</strain>
        <plasmid evidence="1 2">RPME01</plasmid>
    </source>
</reference>
<keyword evidence="1" id="KW-0614">Plasmid</keyword>
<geneLocation type="plasmid" evidence="1 2">
    <name>RPME01</name>
</geneLocation>
<organism evidence="1 2">
    <name type="scientific">Methylibium petroleiphilum (strain ATCC BAA-1232 / LMG 22953 / PM1)</name>
    <dbReference type="NCBI Taxonomy" id="420662"/>
    <lineage>
        <taxon>Bacteria</taxon>
        <taxon>Pseudomonadati</taxon>
        <taxon>Pseudomonadota</taxon>
        <taxon>Betaproteobacteria</taxon>
        <taxon>Burkholderiales</taxon>
        <taxon>Sphaerotilaceae</taxon>
        <taxon>Methylibium</taxon>
    </lineage>
</organism>
<proteinExistence type="predicted"/>
<dbReference type="AlphaFoldDB" id="A2SMP5"/>
<dbReference type="EMBL" id="CP000556">
    <property type="protein sequence ID" value="ABM96834.1"/>
    <property type="molecule type" value="Genomic_DNA"/>
</dbReference>
<sequence length="108" mass="12391">MSKLYKVIEKTFCQGRRNFVMVGGLWWTSKEQARAAAHRLAPYSLAHRMFIFAPKAGIVEEVELEPLLTRMQRAHVAVLTSKNPDRLAREVAAQEERQRRAQAWSVGI</sequence>
<gene>
    <name evidence="1" type="ordered locus">Mpe_B0055</name>
</gene>
<evidence type="ECO:0000313" key="2">
    <source>
        <dbReference type="Proteomes" id="UP000000366"/>
    </source>
</evidence>
<dbReference type="HOGENOM" id="CLU_2193865_0_0_4"/>
<name>A2SMP5_METPP</name>